<feature type="transmembrane region" description="Helical" evidence="2">
    <location>
        <begin position="110"/>
        <end position="133"/>
    </location>
</feature>
<dbReference type="PROSITE" id="PS50930">
    <property type="entry name" value="HTH_LYTTR"/>
    <property type="match status" value="1"/>
</dbReference>
<dbReference type="PANTHER" id="PTHR37299">
    <property type="entry name" value="TRANSCRIPTIONAL REGULATOR-RELATED"/>
    <property type="match status" value="1"/>
</dbReference>
<evidence type="ECO:0000259" key="3">
    <source>
        <dbReference type="PROSITE" id="PS50930"/>
    </source>
</evidence>
<keyword evidence="2" id="KW-0812">Transmembrane</keyword>
<keyword evidence="2" id="KW-1133">Transmembrane helix</keyword>
<dbReference type="OrthoDB" id="9781059at2"/>
<keyword evidence="5" id="KW-1185">Reference proteome</keyword>
<sequence length="295" mass="31235">MAGGGDAVGAGGGATVTDGPKAGTSGGRDGTSGIGPARARAIAVGIFGLAVAIQGVSNASSAVTDRLRDGLAAWEPWCWELTSIAALLVLAPLVWRAVKLFRPPRLGWPAAVAAHAALTVPFSLAHSGLMIALRTPIYAFMGARYVFNDGSGHGLLYEYRKDVATYVEFALAFALIQWIVARAGQAGRARPPEEAALLVPDGAVTHRIPLHEIDQVAAAGNYVELAWRGRVLLHRATLAALEAELGAHGFVRIHRSRLVRRAAIRRIETRQSGDFELELANGARVKGSRRYRAGL</sequence>
<name>A0A5C6TTI8_9SPHN</name>
<organism evidence="4 5">
    <name type="scientific">Allosphingosinicella ginsenosidimutans</name>
    <dbReference type="NCBI Taxonomy" id="1176539"/>
    <lineage>
        <taxon>Bacteria</taxon>
        <taxon>Pseudomonadati</taxon>
        <taxon>Pseudomonadota</taxon>
        <taxon>Alphaproteobacteria</taxon>
        <taxon>Sphingomonadales</taxon>
        <taxon>Sphingomonadaceae</taxon>
        <taxon>Allosphingosinicella</taxon>
    </lineage>
</organism>
<dbReference type="EMBL" id="VOQQ01000001">
    <property type="protein sequence ID" value="TXC63576.1"/>
    <property type="molecule type" value="Genomic_DNA"/>
</dbReference>
<dbReference type="InterPro" id="IPR007492">
    <property type="entry name" value="LytTR_DNA-bd_dom"/>
</dbReference>
<evidence type="ECO:0000256" key="2">
    <source>
        <dbReference type="SAM" id="Phobius"/>
    </source>
</evidence>
<feature type="compositionally biased region" description="Gly residues" evidence="1">
    <location>
        <begin position="1"/>
        <end position="14"/>
    </location>
</feature>
<dbReference type="RefSeq" id="WP_147042982.1">
    <property type="nucleotide sequence ID" value="NZ_VOQQ01000001.1"/>
</dbReference>
<dbReference type="InterPro" id="IPR046947">
    <property type="entry name" value="LytR-like"/>
</dbReference>
<evidence type="ECO:0000313" key="4">
    <source>
        <dbReference type="EMBL" id="TXC63576.1"/>
    </source>
</evidence>
<dbReference type="Pfam" id="PF04397">
    <property type="entry name" value="LytTR"/>
    <property type="match status" value="1"/>
</dbReference>
<evidence type="ECO:0000256" key="1">
    <source>
        <dbReference type="SAM" id="MobiDB-lite"/>
    </source>
</evidence>
<dbReference type="Proteomes" id="UP000321249">
    <property type="component" value="Unassembled WGS sequence"/>
</dbReference>
<dbReference type="PANTHER" id="PTHR37299:SF1">
    <property type="entry name" value="STAGE 0 SPORULATION PROTEIN A HOMOLOG"/>
    <property type="match status" value="1"/>
</dbReference>
<feature type="region of interest" description="Disordered" evidence="1">
    <location>
        <begin position="1"/>
        <end position="33"/>
    </location>
</feature>
<keyword evidence="2" id="KW-0472">Membrane</keyword>
<protein>
    <submittedName>
        <fullName evidence="4">LytTR family transcriptional regulator</fullName>
    </submittedName>
</protein>
<dbReference type="InterPro" id="IPR012379">
    <property type="entry name" value="LytTR_MHYE"/>
</dbReference>
<feature type="transmembrane region" description="Helical" evidence="2">
    <location>
        <begin position="79"/>
        <end position="98"/>
    </location>
</feature>
<reference evidence="4 5" key="1">
    <citation type="journal article" date="2015" name="J. Microbiol.">
        <title>Sphingosinicella ginsenosidimutans sp. nov., with ginsenoside converting activity.</title>
        <authorList>
            <person name="Kim J.K."/>
            <person name="Kang M.S."/>
            <person name="Park S.C."/>
            <person name="Kim K.M."/>
            <person name="Choi K."/>
            <person name="Yoon M.H."/>
            <person name="Im W.T."/>
        </authorList>
    </citation>
    <scope>NUCLEOTIDE SEQUENCE [LARGE SCALE GENOMIC DNA]</scope>
    <source>
        <strain evidence="4 5">BS-11</strain>
    </source>
</reference>
<dbReference type="GO" id="GO:0000156">
    <property type="term" value="F:phosphorelay response regulator activity"/>
    <property type="evidence" value="ECO:0007669"/>
    <property type="project" value="InterPro"/>
</dbReference>
<dbReference type="Gene3D" id="2.40.50.1020">
    <property type="entry name" value="LytTr DNA-binding domain"/>
    <property type="match status" value="1"/>
</dbReference>
<comment type="caution">
    <text evidence="4">The sequence shown here is derived from an EMBL/GenBank/DDBJ whole genome shotgun (WGS) entry which is preliminary data.</text>
</comment>
<proteinExistence type="predicted"/>
<dbReference type="AlphaFoldDB" id="A0A5C6TTI8"/>
<gene>
    <name evidence="4" type="ORF">FRZ32_07810</name>
</gene>
<dbReference type="PIRSF" id="PIRSF031767">
    <property type="entry name" value="MHYE_LytTR"/>
    <property type="match status" value="1"/>
</dbReference>
<evidence type="ECO:0000313" key="5">
    <source>
        <dbReference type="Proteomes" id="UP000321249"/>
    </source>
</evidence>
<dbReference type="GO" id="GO:0003677">
    <property type="term" value="F:DNA binding"/>
    <property type="evidence" value="ECO:0007669"/>
    <property type="project" value="InterPro"/>
</dbReference>
<dbReference type="SMART" id="SM00850">
    <property type="entry name" value="LytTR"/>
    <property type="match status" value="1"/>
</dbReference>
<feature type="domain" description="HTH LytTR-type" evidence="3">
    <location>
        <begin position="197"/>
        <end position="295"/>
    </location>
</feature>
<feature type="transmembrane region" description="Helical" evidence="2">
    <location>
        <begin position="41"/>
        <end position="59"/>
    </location>
</feature>
<feature type="compositionally biased region" description="Gly residues" evidence="1">
    <location>
        <begin position="24"/>
        <end position="33"/>
    </location>
</feature>
<accession>A0A5C6TTI8</accession>